<dbReference type="OrthoDB" id="5329963at2"/>
<dbReference type="InterPro" id="IPR006342">
    <property type="entry name" value="FkbM_mtfrase"/>
</dbReference>
<name>A0A1G6L3M0_9FIRM</name>
<organism evidence="2 3">
    <name type="scientific">Succiniclasticum ruminis</name>
    <dbReference type="NCBI Taxonomy" id="40841"/>
    <lineage>
        <taxon>Bacteria</taxon>
        <taxon>Bacillati</taxon>
        <taxon>Bacillota</taxon>
        <taxon>Negativicutes</taxon>
        <taxon>Acidaminococcales</taxon>
        <taxon>Acidaminococcaceae</taxon>
        <taxon>Succiniclasticum</taxon>
    </lineage>
</organism>
<proteinExistence type="predicted"/>
<dbReference type="EMBL" id="FMYW01000006">
    <property type="protein sequence ID" value="SDC37315.1"/>
    <property type="molecule type" value="Genomic_DNA"/>
</dbReference>
<dbReference type="InterPro" id="IPR029063">
    <property type="entry name" value="SAM-dependent_MTases_sf"/>
</dbReference>
<evidence type="ECO:0000313" key="3">
    <source>
        <dbReference type="Proteomes" id="UP000198943"/>
    </source>
</evidence>
<sequence length="269" mass="30592">MWPVNLCHDFRYGKIMYNQLDQFIGRSLRLYGEYSQGEADIFEQIVKPGHIVVEAGANIGSHTIHLAQLAGDQGQVWAFEPQRLVFQLLAGNVALNSLTNVHCLQKCLIGSGKRTILVPVLDVNRINNWGGVELEHSAEGEPVEAVTIDSLHLPGCDFLKIDVEGMELQVLQGAEETIRKYQPVIYAEADREDKKDALFTYLRSHGYRLYRHEPPLYNPDNYFHNPENVFKVDKILEDGRKLALQVVSYNVLCKPKNAPIRFEGFEEIE</sequence>
<dbReference type="SUPFAM" id="SSF53335">
    <property type="entry name" value="S-adenosyl-L-methionine-dependent methyltransferases"/>
    <property type="match status" value="1"/>
</dbReference>
<dbReference type="Pfam" id="PF05050">
    <property type="entry name" value="Methyltransf_21"/>
    <property type="match status" value="1"/>
</dbReference>
<reference evidence="3" key="1">
    <citation type="submission" date="2016-10" db="EMBL/GenBank/DDBJ databases">
        <authorList>
            <person name="Varghese N."/>
            <person name="Submissions S."/>
        </authorList>
    </citation>
    <scope>NUCLEOTIDE SEQUENCE [LARGE SCALE GENOMIC DNA]</scope>
    <source>
        <strain evidence="3">DSM 11005</strain>
    </source>
</reference>
<dbReference type="NCBIfam" id="TIGR01444">
    <property type="entry name" value="fkbM_fam"/>
    <property type="match status" value="1"/>
</dbReference>
<dbReference type="InterPro" id="IPR052514">
    <property type="entry name" value="SAM-dependent_MTase"/>
</dbReference>
<dbReference type="AlphaFoldDB" id="A0A1G6L3M0"/>
<dbReference type="RefSeq" id="WP_093730103.1">
    <property type="nucleotide sequence ID" value="NZ_FMYW01000006.1"/>
</dbReference>
<evidence type="ECO:0000259" key="1">
    <source>
        <dbReference type="Pfam" id="PF05050"/>
    </source>
</evidence>
<dbReference type="PANTHER" id="PTHR34203:SF15">
    <property type="entry name" value="SLL1173 PROTEIN"/>
    <property type="match status" value="1"/>
</dbReference>
<gene>
    <name evidence="2" type="ORF">SAMN04487864_10616</name>
</gene>
<dbReference type="GO" id="GO:0032259">
    <property type="term" value="P:methylation"/>
    <property type="evidence" value="ECO:0007669"/>
    <property type="project" value="UniProtKB-KW"/>
</dbReference>
<dbReference type="GO" id="GO:0008168">
    <property type="term" value="F:methyltransferase activity"/>
    <property type="evidence" value="ECO:0007669"/>
    <property type="project" value="UniProtKB-KW"/>
</dbReference>
<evidence type="ECO:0000313" key="2">
    <source>
        <dbReference type="EMBL" id="SDC37315.1"/>
    </source>
</evidence>
<accession>A0A1G6L3M0</accession>
<keyword evidence="3" id="KW-1185">Reference proteome</keyword>
<keyword evidence="2" id="KW-0489">Methyltransferase</keyword>
<dbReference type="Proteomes" id="UP000198943">
    <property type="component" value="Unassembled WGS sequence"/>
</dbReference>
<dbReference type="Gene3D" id="3.40.50.150">
    <property type="entry name" value="Vaccinia Virus protein VP39"/>
    <property type="match status" value="1"/>
</dbReference>
<dbReference type="PANTHER" id="PTHR34203">
    <property type="entry name" value="METHYLTRANSFERASE, FKBM FAMILY PROTEIN"/>
    <property type="match status" value="1"/>
</dbReference>
<protein>
    <submittedName>
        <fullName evidence="2">Methyltransferase, FkbM family</fullName>
    </submittedName>
</protein>
<keyword evidence="2" id="KW-0808">Transferase</keyword>
<feature type="domain" description="Methyltransferase FkbM" evidence="1">
    <location>
        <begin position="55"/>
        <end position="209"/>
    </location>
</feature>